<evidence type="ECO:0000256" key="1">
    <source>
        <dbReference type="ARBA" id="ARBA00022723"/>
    </source>
</evidence>
<evidence type="ECO:0000256" key="2">
    <source>
        <dbReference type="ARBA" id="ARBA00022771"/>
    </source>
</evidence>
<dbReference type="GO" id="GO:0008270">
    <property type="term" value="F:zinc ion binding"/>
    <property type="evidence" value="ECO:0007669"/>
    <property type="project" value="UniProtKB-KW"/>
</dbReference>
<evidence type="ECO:0000259" key="5">
    <source>
        <dbReference type="PROSITE" id="PS50200"/>
    </source>
</evidence>
<evidence type="ECO:0000313" key="6">
    <source>
        <dbReference type="EMBL" id="GIY00149.1"/>
    </source>
</evidence>
<keyword evidence="6" id="KW-0418">Kinase</keyword>
<protein>
    <submittedName>
        <fullName evidence="6">Diacylglycerol kinase</fullName>
    </submittedName>
</protein>
<accession>A0AAV4PV61</accession>
<dbReference type="Gene3D" id="3.30.60.20">
    <property type="match status" value="1"/>
</dbReference>
<keyword evidence="3" id="KW-0862">Zinc</keyword>
<dbReference type="InterPro" id="IPR037607">
    <property type="entry name" value="DGK"/>
</dbReference>
<feature type="compositionally biased region" description="Low complexity" evidence="4">
    <location>
        <begin position="187"/>
        <end position="198"/>
    </location>
</feature>
<dbReference type="InterPro" id="IPR000159">
    <property type="entry name" value="RA_dom"/>
</dbReference>
<organism evidence="6 7">
    <name type="scientific">Caerostris extrusa</name>
    <name type="common">Bark spider</name>
    <name type="synonym">Caerostris bankana</name>
    <dbReference type="NCBI Taxonomy" id="172846"/>
    <lineage>
        <taxon>Eukaryota</taxon>
        <taxon>Metazoa</taxon>
        <taxon>Ecdysozoa</taxon>
        <taxon>Arthropoda</taxon>
        <taxon>Chelicerata</taxon>
        <taxon>Arachnida</taxon>
        <taxon>Araneae</taxon>
        <taxon>Araneomorphae</taxon>
        <taxon>Entelegynae</taxon>
        <taxon>Araneoidea</taxon>
        <taxon>Araneidae</taxon>
        <taxon>Caerostris</taxon>
    </lineage>
</organism>
<keyword evidence="1" id="KW-0479">Metal-binding</keyword>
<feature type="domain" description="Ras-associating" evidence="5">
    <location>
        <begin position="305"/>
        <end position="336"/>
    </location>
</feature>
<dbReference type="GO" id="GO:0004143">
    <property type="term" value="F:ATP-dependent diacylglycerol kinase activity"/>
    <property type="evidence" value="ECO:0007669"/>
    <property type="project" value="InterPro"/>
</dbReference>
<keyword evidence="6" id="KW-0808">Transferase</keyword>
<dbReference type="EMBL" id="BPLR01005150">
    <property type="protein sequence ID" value="GIY00149.1"/>
    <property type="molecule type" value="Genomic_DNA"/>
</dbReference>
<gene>
    <name evidence="6" type="primary">Dgkq_3</name>
    <name evidence="6" type="ORF">CEXT_797761</name>
</gene>
<dbReference type="PROSITE" id="PS50200">
    <property type="entry name" value="RA"/>
    <property type="match status" value="1"/>
</dbReference>
<dbReference type="InterPro" id="IPR002219">
    <property type="entry name" value="PKC_DAG/PE"/>
</dbReference>
<dbReference type="Pfam" id="PF00130">
    <property type="entry name" value="C1_1"/>
    <property type="match status" value="1"/>
</dbReference>
<reference evidence="6 7" key="1">
    <citation type="submission" date="2021-06" db="EMBL/GenBank/DDBJ databases">
        <title>Caerostris extrusa draft genome.</title>
        <authorList>
            <person name="Kono N."/>
            <person name="Arakawa K."/>
        </authorList>
    </citation>
    <scope>NUCLEOTIDE SEQUENCE [LARGE SCALE GENOMIC DNA]</scope>
</reference>
<feature type="region of interest" description="Disordered" evidence="4">
    <location>
        <begin position="161"/>
        <end position="214"/>
    </location>
</feature>
<evidence type="ECO:0000256" key="3">
    <source>
        <dbReference type="ARBA" id="ARBA00022833"/>
    </source>
</evidence>
<feature type="compositionally biased region" description="Basic and acidic residues" evidence="4">
    <location>
        <begin position="201"/>
        <end position="214"/>
    </location>
</feature>
<evidence type="ECO:0000256" key="4">
    <source>
        <dbReference type="SAM" id="MobiDB-lite"/>
    </source>
</evidence>
<feature type="compositionally biased region" description="Basic residues" evidence="4">
    <location>
        <begin position="168"/>
        <end position="180"/>
    </location>
</feature>
<sequence length="336" mass="38331">MIKHMRGSTMMSAKDMIVLQTQFDLMIIGKSTTRRPPLDRFCDYSVHVECQDFGVADCKECATYVPSRDPSTLMQTHHWREGNLPQNSKCQFCKKTCWSAECLTGMRCEWCSITKDSLSTTVITLSYALIILFVCRLIRRATGACLSSALSAAWRHHAASRLREHPSHGRPPRDHHRGQVKKRETISPRSISEEFSSSGDLKGKEYDESSQKDKEEEIIKVFDGNGSMKTKVQDNHHAKKCIQEQVIILMKRTRQSDSLQNLTRKDGRAAIFIRFRSPDPESGYIKVYPGKLGKLVSRNIEGHQVIQVTSDDEVNDVMERALEKFGLDPSDVMKYR</sequence>
<dbReference type="PANTHER" id="PTHR11255">
    <property type="entry name" value="DIACYLGLYCEROL KINASE"/>
    <property type="match status" value="1"/>
</dbReference>
<dbReference type="PANTHER" id="PTHR11255:SF54">
    <property type="entry name" value="DIACYLGLYCEROL KINASE THETA"/>
    <property type="match status" value="1"/>
</dbReference>
<proteinExistence type="predicted"/>
<keyword evidence="2" id="KW-0863">Zinc-finger</keyword>
<dbReference type="AlphaFoldDB" id="A0AAV4PV61"/>
<dbReference type="SUPFAM" id="SSF57889">
    <property type="entry name" value="Cysteine-rich domain"/>
    <property type="match status" value="1"/>
</dbReference>
<dbReference type="Proteomes" id="UP001054945">
    <property type="component" value="Unassembled WGS sequence"/>
</dbReference>
<evidence type="ECO:0000313" key="7">
    <source>
        <dbReference type="Proteomes" id="UP001054945"/>
    </source>
</evidence>
<comment type="caution">
    <text evidence="6">The sequence shown here is derived from an EMBL/GenBank/DDBJ whole genome shotgun (WGS) entry which is preliminary data.</text>
</comment>
<name>A0AAV4PV61_CAEEX</name>
<dbReference type="GO" id="GO:0007165">
    <property type="term" value="P:signal transduction"/>
    <property type="evidence" value="ECO:0007669"/>
    <property type="project" value="InterPro"/>
</dbReference>
<dbReference type="GO" id="GO:0016020">
    <property type="term" value="C:membrane"/>
    <property type="evidence" value="ECO:0007669"/>
    <property type="project" value="UniProtKB-SubCell"/>
</dbReference>
<dbReference type="InterPro" id="IPR046349">
    <property type="entry name" value="C1-like_sf"/>
</dbReference>
<keyword evidence="7" id="KW-1185">Reference proteome</keyword>